<accession>A0AAD5VCD2</accession>
<keyword evidence="2" id="KW-0812">Transmembrane</keyword>
<gene>
    <name evidence="3" type="ORF">NLI96_g1513</name>
</gene>
<comment type="caution">
    <text evidence="3">The sequence shown here is derived from an EMBL/GenBank/DDBJ whole genome shotgun (WGS) entry which is preliminary data.</text>
</comment>
<name>A0AAD5VCD2_9APHY</name>
<dbReference type="AlphaFoldDB" id="A0AAD5VCD2"/>
<feature type="transmembrane region" description="Helical" evidence="2">
    <location>
        <begin position="506"/>
        <end position="530"/>
    </location>
</feature>
<feature type="region of interest" description="Disordered" evidence="1">
    <location>
        <begin position="1"/>
        <end position="33"/>
    </location>
</feature>
<reference evidence="3" key="1">
    <citation type="submission" date="2022-07" db="EMBL/GenBank/DDBJ databases">
        <title>Genome Sequence of Physisporinus lineatus.</title>
        <authorList>
            <person name="Buettner E."/>
        </authorList>
    </citation>
    <scope>NUCLEOTIDE SEQUENCE</scope>
    <source>
        <strain evidence="3">VT162</strain>
    </source>
</reference>
<keyword evidence="2" id="KW-0472">Membrane</keyword>
<sequence>MTSDPSPSLVPPDPSEASTLVSEEPSSAPNIKQDSGELMFDATYSRFKPVIWGFCIDVPAASTSKLPSNQEANPWMTSVTNVKFKDMSSSIFNFGPTPWPGIKGKSVDKASISSALSTSPLGGGGIPSVVLAPAPPLGQHVSLGTVSLDPQPDPEELKIDYKCGGHPRTENLENDDECEIRFAFFVNDSFLIRNVEFPLGLKEFSMSMVVYTIVTSVKVEKVGTRYWSDLEAFPDMMPLSKDLETDFLNAMTFGANERILGWNDTPFPFSESQIQRLIRAYKDLKGQVDAGNELVYPAFNYHIARTMVKIEEYRKKAKFGTPDYELYRPVVPSATSWKVAMVERCLMVLFFGAHKSYRMRLQRARVQGTVYLADFRELIGNFLVEWSDSNLLATVFVGANIAFLAAPEVNNLQRTASLASTICSLTSIVTGVHHVWQHRAKVNASHDEARQYLARIQPLDDNQDSDLAIVAIFLSIPLVALLYALLSFSIALGAYCIQNSTIHGRILLAIFFGIAGMAGLVTLVFFWHVWRGPRTVQISDEDIDVEMAYGWTTMVKGKLRKGGRKLGVVMEGVEKRLVRAKSMVGRKRHTPRSQVQTVPLSTLKRAREP</sequence>
<evidence type="ECO:0000256" key="2">
    <source>
        <dbReference type="SAM" id="Phobius"/>
    </source>
</evidence>
<evidence type="ECO:0000313" key="4">
    <source>
        <dbReference type="Proteomes" id="UP001212997"/>
    </source>
</evidence>
<dbReference type="EMBL" id="JANAWD010000030">
    <property type="protein sequence ID" value="KAJ3490292.1"/>
    <property type="molecule type" value="Genomic_DNA"/>
</dbReference>
<protein>
    <submittedName>
        <fullName evidence="3">Uncharacterized protein</fullName>
    </submittedName>
</protein>
<feature type="region of interest" description="Disordered" evidence="1">
    <location>
        <begin position="585"/>
        <end position="609"/>
    </location>
</feature>
<dbReference type="Proteomes" id="UP001212997">
    <property type="component" value="Unassembled WGS sequence"/>
</dbReference>
<organism evidence="3 4">
    <name type="scientific">Meripilus lineatus</name>
    <dbReference type="NCBI Taxonomy" id="2056292"/>
    <lineage>
        <taxon>Eukaryota</taxon>
        <taxon>Fungi</taxon>
        <taxon>Dikarya</taxon>
        <taxon>Basidiomycota</taxon>
        <taxon>Agaricomycotina</taxon>
        <taxon>Agaricomycetes</taxon>
        <taxon>Polyporales</taxon>
        <taxon>Meripilaceae</taxon>
        <taxon>Meripilus</taxon>
    </lineage>
</organism>
<feature type="transmembrane region" description="Helical" evidence="2">
    <location>
        <begin position="467"/>
        <end position="494"/>
    </location>
</feature>
<evidence type="ECO:0000313" key="3">
    <source>
        <dbReference type="EMBL" id="KAJ3490292.1"/>
    </source>
</evidence>
<evidence type="ECO:0000256" key="1">
    <source>
        <dbReference type="SAM" id="MobiDB-lite"/>
    </source>
</evidence>
<keyword evidence="4" id="KW-1185">Reference proteome</keyword>
<feature type="compositionally biased region" description="Polar residues" evidence="1">
    <location>
        <begin position="16"/>
        <end position="33"/>
    </location>
</feature>
<keyword evidence="2" id="KW-1133">Transmembrane helix</keyword>
<proteinExistence type="predicted"/>